<evidence type="ECO:0000313" key="1">
    <source>
        <dbReference type="EMBL" id="PVY43541.1"/>
    </source>
</evidence>
<evidence type="ECO:0000313" key="2">
    <source>
        <dbReference type="Proteomes" id="UP000245959"/>
    </source>
</evidence>
<dbReference type="RefSeq" id="WP_116883443.1">
    <property type="nucleotide sequence ID" value="NZ_CABMMC010000050.1"/>
</dbReference>
<proteinExistence type="predicted"/>
<dbReference type="GeneID" id="78294750"/>
<dbReference type="InterPro" id="IPR015943">
    <property type="entry name" value="WD40/YVTN_repeat-like_dom_sf"/>
</dbReference>
<name>A0A2U1B4L6_9BACT</name>
<dbReference type="Gene3D" id="2.130.10.10">
    <property type="entry name" value="YVTN repeat-like/Quinoprotein amine dehydrogenase"/>
    <property type="match status" value="1"/>
</dbReference>
<protein>
    <recommendedName>
        <fullName evidence="3">Oligogalacturonide lyase</fullName>
    </recommendedName>
</protein>
<dbReference type="Proteomes" id="UP000245959">
    <property type="component" value="Unassembled WGS sequence"/>
</dbReference>
<comment type="caution">
    <text evidence="1">The sequence shown here is derived from an EMBL/GenBank/DDBJ whole genome shotgun (WGS) entry which is preliminary data.</text>
</comment>
<evidence type="ECO:0008006" key="3">
    <source>
        <dbReference type="Google" id="ProtNLM"/>
    </source>
</evidence>
<dbReference type="OrthoDB" id="5174394at2"/>
<sequence length="395" mass="45606">MQFNWTKLSPDDGHYFFGYYDRCPWDGSERYHLALKVGQCERLPLPGETAEIGLLDRENPGTFTPVATTRAWCHQQGSMTLWLKDRPGCFCYNDIDEAGRVVTRIYQLGRGVIRTVFPAFYAISPDGRWAVSLNFARIPRRGYSYAEAYLPAERHPDPDSEGITLIDLDTFESRLIVSYRRMMELHPCRYELDELYLWLNHAIFNCDSTRLLWLFRQCQDERRPRWKTFMYTSNLDGGELRCPLPDFYWHGMISHQIWGRTPNEILIDANWRGKGSEYLVFDERELPLRAERISAGQGPMGHLVFSPDGRTMLADTYPDADGRQYLALVEAATGKLVRLGSFLHRQPAGTPGDVRCDLHPRWSQSGRFVTVDSIDDGRRGVYLLELPPKVDFSSI</sequence>
<dbReference type="AlphaFoldDB" id="A0A2U1B4L6"/>
<reference evidence="1 2" key="1">
    <citation type="submission" date="2018-04" db="EMBL/GenBank/DDBJ databases">
        <title>Genomic Encyclopedia of Type Strains, Phase IV (KMG-IV): sequencing the most valuable type-strain genomes for metagenomic binning, comparative biology and taxonomic classification.</title>
        <authorList>
            <person name="Goeker M."/>
        </authorList>
    </citation>
    <scope>NUCLEOTIDE SEQUENCE [LARGE SCALE GENOMIC DNA]</scope>
    <source>
        <strain evidence="1 2">DSM 14823</strain>
    </source>
</reference>
<dbReference type="EMBL" id="QEKH01000008">
    <property type="protein sequence ID" value="PVY43541.1"/>
    <property type="molecule type" value="Genomic_DNA"/>
</dbReference>
<gene>
    <name evidence="1" type="ORF">C8D82_10868</name>
</gene>
<accession>A0A2U1B4L6</accession>
<keyword evidence="2" id="KW-1185">Reference proteome</keyword>
<organism evidence="1 2">
    <name type="scientific">Victivallis vadensis</name>
    <dbReference type="NCBI Taxonomy" id="172901"/>
    <lineage>
        <taxon>Bacteria</taxon>
        <taxon>Pseudomonadati</taxon>
        <taxon>Lentisphaerota</taxon>
        <taxon>Lentisphaeria</taxon>
        <taxon>Victivallales</taxon>
        <taxon>Victivallaceae</taxon>
        <taxon>Victivallis</taxon>
    </lineage>
</organism>
<dbReference type="SUPFAM" id="SSF82171">
    <property type="entry name" value="DPP6 N-terminal domain-like"/>
    <property type="match status" value="1"/>
</dbReference>